<dbReference type="InterPro" id="IPR016688">
    <property type="entry name" value="MscS-like_plants/fungi"/>
</dbReference>
<keyword evidence="6" id="KW-0406">Ion transport</keyword>
<feature type="transmembrane region" description="Helical" evidence="10">
    <location>
        <begin position="425"/>
        <end position="442"/>
    </location>
</feature>
<evidence type="ECO:0000256" key="2">
    <source>
        <dbReference type="ARBA" id="ARBA00008017"/>
    </source>
</evidence>
<keyword evidence="3" id="KW-0813">Transport</keyword>
<dbReference type="EMBL" id="JAATIP010000089">
    <property type="protein sequence ID" value="KAF4375765.1"/>
    <property type="molecule type" value="Genomic_DNA"/>
</dbReference>
<keyword evidence="5 10" id="KW-1133">Transmembrane helix</keyword>
<evidence type="ECO:0000313" key="12">
    <source>
        <dbReference type="EMBL" id="KAF4375765.1"/>
    </source>
</evidence>
<evidence type="ECO:0000256" key="4">
    <source>
        <dbReference type="ARBA" id="ARBA00022692"/>
    </source>
</evidence>
<dbReference type="GO" id="GO:0008381">
    <property type="term" value="F:mechanosensitive monoatomic ion channel activity"/>
    <property type="evidence" value="ECO:0007669"/>
    <property type="project" value="TreeGrafter"/>
</dbReference>
<organism evidence="12 13">
    <name type="scientific">Cannabis sativa</name>
    <name type="common">Hemp</name>
    <name type="synonym">Marijuana</name>
    <dbReference type="NCBI Taxonomy" id="3483"/>
    <lineage>
        <taxon>Eukaryota</taxon>
        <taxon>Viridiplantae</taxon>
        <taxon>Streptophyta</taxon>
        <taxon>Embryophyta</taxon>
        <taxon>Tracheophyta</taxon>
        <taxon>Spermatophyta</taxon>
        <taxon>Magnoliopsida</taxon>
        <taxon>eudicotyledons</taxon>
        <taxon>Gunneridae</taxon>
        <taxon>Pentapetalae</taxon>
        <taxon>rosids</taxon>
        <taxon>fabids</taxon>
        <taxon>Rosales</taxon>
        <taxon>Cannabaceae</taxon>
        <taxon>Cannabis</taxon>
    </lineage>
</organism>
<evidence type="ECO:0000256" key="9">
    <source>
        <dbReference type="SAM" id="MobiDB-lite"/>
    </source>
</evidence>
<dbReference type="InterPro" id="IPR023408">
    <property type="entry name" value="MscS_beta-dom_sf"/>
</dbReference>
<comment type="caution">
    <text evidence="12">The sequence shown here is derived from an EMBL/GenBank/DDBJ whole genome shotgun (WGS) entry which is preliminary data.</text>
</comment>
<proteinExistence type="inferred from homology"/>
<evidence type="ECO:0000256" key="5">
    <source>
        <dbReference type="ARBA" id="ARBA00022989"/>
    </source>
</evidence>
<feature type="region of interest" description="Disordered" evidence="9">
    <location>
        <begin position="1"/>
        <end position="90"/>
    </location>
</feature>
<evidence type="ECO:0000313" key="13">
    <source>
        <dbReference type="Proteomes" id="UP000525078"/>
    </source>
</evidence>
<sequence>MEVKEKASSNGKKPDNNGESILVDIPSVEAKEAKGSPSKVSESSKKASLMDFPEISRFRPSPNNPPATPSSPERKPESIVEAKEAKGSPSKVLELPKKASLMDSPEISSLIVKKLEKTIIWGLELWRWFVLIMVIFCGFSITNWFMHPIVFIIERIFSRRKKVLFFVDELKKSVQVLIWLDFILLTWVLVFNHGVPRSKTVTKILEYITLTLATLVIGTFLWLLKTLLLKISSSSFHVNTFFDRIQESIFHHYVLQTLLGPPSMGQLSFTSTKKGKKKEKTQVIDIAKLHRMKQEKVSAWTMKVLIDAVSSLGILMISNPFDEMENMGAEQHNFEITSEMEATAAAYHIFRNVAKPGSMYIDEDDLMRFMIREEVDLVLPLIGTENGRIDRKALTDWVVKAYNGRKALMHSLSDTKTAVTQLDKLVTVILVVVTIVIWLLLIKIDTTKVLVFFSSQIIVAAFVFGKDIVFVFIKHPFDVGDRCVIDGLVVEEMNILTTVFLKLNNEKVYYPNSILSTKPISNYYRSPDMGDSIEFSIDFKTSLETIGQLKQKIKKYIEKNPFHWHPAHNVVVLEIENVNKLKMALNVTHTINFQEFGEKNRRRTELVMEVKRIFEELNIKCCLQPETIHANPIGLDSDSNLVQI</sequence>
<dbReference type="Pfam" id="PF00924">
    <property type="entry name" value="MS_channel_2nd"/>
    <property type="match status" value="1"/>
</dbReference>
<dbReference type="PIRSF" id="PIRSF017209">
    <property type="entry name" value="Memb_At2g17000_prd"/>
    <property type="match status" value="1"/>
</dbReference>
<dbReference type="AlphaFoldDB" id="A0A7J6FYI9"/>
<feature type="compositionally biased region" description="Basic and acidic residues" evidence="9">
    <location>
        <begin position="1"/>
        <end position="16"/>
    </location>
</feature>
<dbReference type="FunFam" id="2.30.30.60:FF:000003">
    <property type="entry name" value="Predicted mechanosensitive ion channel"/>
    <property type="match status" value="1"/>
</dbReference>
<accession>A0A7J6FYI9</accession>
<dbReference type="GO" id="GO:0006820">
    <property type="term" value="P:monoatomic anion transport"/>
    <property type="evidence" value="ECO:0007669"/>
    <property type="project" value="TreeGrafter"/>
</dbReference>
<feature type="compositionally biased region" description="Basic and acidic residues" evidence="9">
    <location>
        <begin position="72"/>
        <end position="86"/>
    </location>
</feature>
<name>A0A7J6FYI9_CANSA</name>
<evidence type="ECO:0000256" key="7">
    <source>
        <dbReference type="ARBA" id="ARBA00023136"/>
    </source>
</evidence>
<evidence type="ECO:0000256" key="3">
    <source>
        <dbReference type="ARBA" id="ARBA00022448"/>
    </source>
</evidence>
<feature type="transmembrane region" description="Helical" evidence="10">
    <location>
        <begin position="125"/>
        <end position="153"/>
    </location>
</feature>
<comment type="similarity">
    <text evidence="2">Belongs to the MscS (TC 1.A.23) family.</text>
</comment>
<evidence type="ECO:0000256" key="10">
    <source>
        <dbReference type="SAM" id="Phobius"/>
    </source>
</evidence>
<protein>
    <recommendedName>
        <fullName evidence="11">Mechanosensitive ion channel MscS domain-containing protein</fullName>
    </recommendedName>
</protein>
<keyword evidence="7 10" id="KW-0472">Membrane</keyword>
<dbReference type="InterPro" id="IPR010920">
    <property type="entry name" value="LSM_dom_sf"/>
</dbReference>
<keyword evidence="8" id="KW-0407">Ion channel</keyword>
<keyword evidence="4 10" id="KW-0812">Transmembrane</keyword>
<feature type="domain" description="Mechanosensitive ion channel MscS" evidence="11">
    <location>
        <begin position="469"/>
        <end position="524"/>
    </location>
</feature>
<evidence type="ECO:0000256" key="6">
    <source>
        <dbReference type="ARBA" id="ARBA00023065"/>
    </source>
</evidence>
<dbReference type="PANTHER" id="PTHR31618:SF20">
    <property type="entry name" value="MECHANOSENSITIVE ION CHANNEL PROTEIN 10"/>
    <property type="match status" value="1"/>
</dbReference>
<reference evidence="12 13" key="1">
    <citation type="journal article" date="2020" name="bioRxiv">
        <title>Sequence and annotation of 42 cannabis genomes reveals extensive copy number variation in cannabinoid synthesis and pathogen resistance genes.</title>
        <authorList>
            <person name="Mckernan K.J."/>
            <person name="Helbert Y."/>
            <person name="Kane L.T."/>
            <person name="Ebling H."/>
            <person name="Zhang L."/>
            <person name="Liu B."/>
            <person name="Eaton Z."/>
            <person name="Mclaughlin S."/>
            <person name="Kingan S."/>
            <person name="Baybayan P."/>
            <person name="Concepcion G."/>
            <person name="Jordan M."/>
            <person name="Riva A."/>
            <person name="Barbazuk W."/>
            <person name="Harkins T."/>
        </authorList>
    </citation>
    <scope>NUCLEOTIDE SEQUENCE [LARGE SCALE GENOMIC DNA]</scope>
    <source>
        <strain evidence="13">cv. Jamaican Lion 4</strain>
        <tissue evidence="12">Leaf</tissue>
    </source>
</reference>
<gene>
    <name evidence="12" type="ORF">F8388_014487</name>
</gene>
<feature type="transmembrane region" description="Helical" evidence="10">
    <location>
        <begin position="449"/>
        <end position="473"/>
    </location>
</feature>
<dbReference type="GO" id="GO:0005886">
    <property type="term" value="C:plasma membrane"/>
    <property type="evidence" value="ECO:0007669"/>
    <property type="project" value="UniProtKB-ARBA"/>
</dbReference>
<dbReference type="Gene3D" id="2.30.30.60">
    <property type="match status" value="1"/>
</dbReference>
<feature type="transmembrane region" description="Helical" evidence="10">
    <location>
        <begin position="204"/>
        <end position="224"/>
    </location>
</feature>
<comment type="subcellular location">
    <subcellularLocation>
        <location evidence="1">Membrane</location>
        <topology evidence="1">Multi-pass membrane protein</topology>
    </subcellularLocation>
</comment>
<dbReference type="PANTHER" id="PTHR31618">
    <property type="entry name" value="MECHANOSENSITIVE ION CHANNEL PROTEIN 5"/>
    <property type="match status" value="1"/>
</dbReference>
<dbReference type="InterPro" id="IPR006685">
    <property type="entry name" value="MscS_channel_2nd"/>
</dbReference>
<dbReference type="Proteomes" id="UP000525078">
    <property type="component" value="Unassembled WGS sequence"/>
</dbReference>
<evidence type="ECO:0000256" key="8">
    <source>
        <dbReference type="ARBA" id="ARBA00023303"/>
    </source>
</evidence>
<evidence type="ECO:0000256" key="1">
    <source>
        <dbReference type="ARBA" id="ARBA00004141"/>
    </source>
</evidence>
<feature type="transmembrane region" description="Helical" evidence="10">
    <location>
        <begin position="174"/>
        <end position="192"/>
    </location>
</feature>
<dbReference type="SUPFAM" id="SSF50182">
    <property type="entry name" value="Sm-like ribonucleoproteins"/>
    <property type="match status" value="1"/>
</dbReference>
<dbReference type="GO" id="GO:0050982">
    <property type="term" value="P:detection of mechanical stimulus"/>
    <property type="evidence" value="ECO:0007669"/>
    <property type="project" value="UniProtKB-ARBA"/>
</dbReference>
<evidence type="ECO:0000259" key="11">
    <source>
        <dbReference type="Pfam" id="PF00924"/>
    </source>
</evidence>